<comment type="caution">
    <text evidence="2">The sequence shown here is derived from an EMBL/GenBank/DDBJ whole genome shotgun (WGS) entry which is preliminary data.</text>
</comment>
<evidence type="ECO:0000313" key="3">
    <source>
        <dbReference type="Proteomes" id="UP001341840"/>
    </source>
</evidence>
<feature type="region of interest" description="Disordered" evidence="1">
    <location>
        <begin position="441"/>
        <end position="464"/>
    </location>
</feature>
<feature type="region of interest" description="Disordered" evidence="1">
    <location>
        <begin position="318"/>
        <end position="359"/>
    </location>
</feature>
<feature type="compositionally biased region" description="Basic residues" evidence="1">
    <location>
        <begin position="123"/>
        <end position="137"/>
    </location>
</feature>
<feature type="compositionally biased region" description="Basic and acidic residues" evidence="1">
    <location>
        <begin position="138"/>
        <end position="153"/>
    </location>
</feature>
<evidence type="ECO:0000256" key="1">
    <source>
        <dbReference type="SAM" id="MobiDB-lite"/>
    </source>
</evidence>
<evidence type="ECO:0008006" key="4">
    <source>
        <dbReference type="Google" id="ProtNLM"/>
    </source>
</evidence>
<feature type="compositionally biased region" description="Polar residues" evidence="1">
    <location>
        <begin position="84"/>
        <end position="97"/>
    </location>
</feature>
<proteinExistence type="predicted"/>
<dbReference type="EMBL" id="JASCZI010274136">
    <property type="protein sequence ID" value="MED6225718.1"/>
    <property type="molecule type" value="Genomic_DNA"/>
</dbReference>
<gene>
    <name evidence="2" type="ORF">PIB30_096342</name>
</gene>
<feature type="compositionally biased region" description="Basic and acidic residues" evidence="1">
    <location>
        <begin position="337"/>
        <end position="346"/>
    </location>
</feature>
<dbReference type="Proteomes" id="UP001341840">
    <property type="component" value="Unassembled WGS sequence"/>
</dbReference>
<organism evidence="2 3">
    <name type="scientific">Stylosanthes scabra</name>
    <dbReference type="NCBI Taxonomy" id="79078"/>
    <lineage>
        <taxon>Eukaryota</taxon>
        <taxon>Viridiplantae</taxon>
        <taxon>Streptophyta</taxon>
        <taxon>Embryophyta</taxon>
        <taxon>Tracheophyta</taxon>
        <taxon>Spermatophyta</taxon>
        <taxon>Magnoliopsida</taxon>
        <taxon>eudicotyledons</taxon>
        <taxon>Gunneridae</taxon>
        <taxon>Pentapetalae</taxon>
        <taxon>rosids</taxon>
        <taxon>fabids</taxon>
        <taxon>Fabales</taxon>
        <taxon>Fabaceae</taxon>
        <taxon>Papilionoideae</taxon>
        <taxon>50 kb inversion clade</taxon>
        <taxon>dalbergioids sensu lato</taxon>
        <taxon>Dalbergieae</taxon>
        <taxon>Pterocarpus clade</taxon>
        <taxon>Stylosanthes</taxon>
    </lineage>
</organism>
<evidence type="ECO:0000313" key="2">
    <source>
        <dbReference type="EMBL" id="MED6225718.1"/>
    </source>
</evidence>
<protein>
    <recommendedName>
        <fullName evidence="4">Retrotransposon gag domain-containing protein</fullName>
    </recommendedName>
</protein>
<feature type="compositionally biased region" description="Polar residues" evidence="1">
    <location>
        <begin position="320"/>
        <end position="336"/>
    </location>
</feature>
<name>A0ABU6ZUQ3_9FABA</name>
<dbReference type="PANTHER" id="PTHR33223:SF10">
    <property type="entry name" value="AMINOTRANSFERASE-LIKE PLANT MOBILE DOMAIN-CONTAINING PROTEIN"/>
    <property type="match status" value="1"/>
</dbReference>
<feature type="region of interest" description="Disordered" evidence="1">
    <location>
        <begin position="115"/>
        <end position="188"/>
    </location>
</feature>
<reference evidence="2 3" key="1">
    <citation type="journal article" date="2023" name="Plants (Basel)">
        <title>Bridging the Gap: Combining Genomics and Transcriptomics Approaches to Understand Stylosanthes scabra, an Orphan Legume from the Brazilian Caatinga.</title>
        <authorList>
            <person name="Ferreira-Neto J.R.C."/>
            <person name="da Silva M.D."/>
            <person name="Binneck E."/>
            <person name="de Melo N.F."/>
            <person name="da Silva R.H."/>
            <person name="de Melo A.L.T.M."/>
            <person name="Pandolfi V."/>
            <person name="Bustamante F.O."/>
            <person name="Brasileiro-Vidal A.C."/>
            <person name="Benko-Iseppon A.M."/>
        </authorList>
    </citation>
    <scope>NUCLEOTIDE SEQUENCE [LARGE SCALE GENOMIC DNA]</scope>
    <source>
        <tissue evidence="2">Leaves</tissue>
    </source>
</reference>
<accession>A0ABU6ZUQ3</accession>
<sequence length="495" mass="56581">MVHQDEEGVVYTFTPIILAMNNDGINNLNVQQEELDLNATANDGTGVDDVNVDSGGVQNGRPHPHMTNPDGRRIPSAIDKCWSGGTSHNPNPHPHQTVTRHFKSWSQNTLDDVPDLELALPPRHPRSHTSPRQRRHHSSSDDRGSSLEEDHGQNRNTFRRYKKTRDQGETPPIDGHTPFSSRILKVQPPRHFIKPTDMRYDGSNDPHVHLRDFEHRMVKELFLDEFTTSIDNTKYPINLLAILQKPNETTGKFIERFNAEYKTIDGLVDAVASLCLTNGLANDNFRKQLTTKPVWSRKEMQVISKEFIHHEEINRVVAATKNSQPYTTPRGSGQTHNPKDNQRDSGFRGNPRPPKQKFDNYTPLVASITEIYQQVSEKGILHRARPLKGRTQNAKNRSLFCDYHQGYEHKTQDCYDLKDTIEQAIRDDKLNEFIKIIREPRNLDRESSPRPESQNPRNRRDDNDSIMEVAVITGSSVVEKSKSALKKDLKVLTTI</sequence>
<dbReference type="PANTHER" id="PTHR33223">
    <property type="entry name" value="CCHC-TYPE DOMAIN-CONTAINING PROTEIN"/>
    <property type="match status" value="1"/>
</dbReference>
<keyword evidence="3" id="KW-1185">Reference proteome</keyword>
<feature type="region of interest" description="Disordered" evidence="1">
    <location>
        <begin position="53"/>
        <end position="98"/>
    </location>
</feature>